<dbReference type="RefSeq" id="WP_302929474.1">
    <property type="nucleotide sequence ID" value="NZ_JAJEPW010000041.1"/>
</dbReference>
<dbReference type="InterPro" id="IPR004919">
    <property type="entry name" value="GmrSD_N"/>
</dbReference>
<keyword evidence="4" id="KW-1185">Reference proteome</keyword>
<dbReference type="PANTHER" id="PTHR35149">
    <property type="entry name" value="SLL5132 PROTEIN"/>
    <property type="match status" value="1"/>
</dbReference>
<dbReference type="EMBL" id="JAJEPW010000041">
    <property type="protein sequence ID" value="MCC2130258.1"/>
    <property type="molecule type" value="Genomic_DNA"/>
</dbReference>
<organism evidence="3 4">
    <name type="scientific">Brotocaccenecus cirricatena</name>
    <dbReference type="NCBI Taxonomy" id="3064195"/>
    <lineage>
        <taxon>Bacteria</taxon>
        <taxon>Bacillati</taxon>
        <taxon>Bacillota</taxon>
        <taxon>Clostridia</taxon>
        <taxon>Eubacteriales</taxon>
        <taxon>Oscillospiraceae</taxon>
        <taxon>Brotocaccenecus</taxon>
    </lineage>
</organism>
<dbReference type="Proteomes" id="UP001199319">
    <property type="component" value="Unassembled WGS sequence"/>
</dbReference>
<feature type="domain" description="GmrSD restriction endonucleases N-terminal" evidence="1">
    <location>
        <begin position="10"/>
        <end position="248"/>
    </location>
</feature>
<proteinExistence type="predicted"/>
<evidence type="ECO:0000259" key="2">
    <source>
        <dbReference type="Pfam" id="PF07510"/>
    </source>
</evidence>
<reference evidence="3" key="1">
    <citation type="submission" date="2021-10" db="EMBL/GenBank/DDBJ databases">
        <title>Anaerobic single-cell dispensing facilitates the cultivation of human gut bacteria.</title>
        <authorList>
            <person name="Afrizal A."/>
        </authorList>
    </citation>
    <scope>NUCLEOTIDE SEQUENCE</scope>
    <source>
        <strain evidence="3">CLA-AA-H272</strain>
    </source>
</reference>
<feature type="domain" description="GmrSD restriction endonucleases C-terminal" evidence="2">
    <location>
        <begin position="450"/>
        <end position="539"/>
    </location>
</feature>
<dbReference type="InterPro" id="IPR011089">
    <property type="entry name" value="GmrSD_C"/>
</dbReference>
<comment type="caution">
    <text evidence="3">The sequence shown here is derived from an EMBL/GenBank/DDBJ whole genome shotgun (WGS) entry which is preliminary data.</text>
</comment>
<accession>A0AAE3AFS6</accession>
<evidence type="ECO:0000313" key="3">
    <source>
        <dbReference type="EMBL" id="MCC2130258.1"/>
    </source>
</evidence>
<gene>
    <name evidence="3" type="ORF">LKD37_12190</name>
</gene>
<dbReference type="Pfam" id="PF07510">
    <property type="entry name" value="GmrSD_C"/>
    <property type="match status" value="1"/>
</dbReference>
<name>A0AAE3AFS6_9FIRM</name>
<evidence type="ECO:0000259" key="1">
    <source>
        <dbReference type="Pfam" id="PF03235"/>
    </source>
</evidence>
<protein>
    <submittedName>
        <fullName evidence="3">DUF262 domain-containing protein</fullName>
    </submittedName>
</protein>
<dbReference type="AlphaFoldDB" id="A0AAE3AFS6"/>
<dbReference type="Pfam" id="PF03235">
    <property type="entry name" value="GmrSD_N"/>
    <property type="match status" value="1"/>
</dbReference>
<dbReference type="PANTHER" id="PTHR35149:SF2">
    <property type="entry name" value="DUF262 DOMAIN-CONTAINING PROTEIN"/>
    <property type="match status" value="1"/>
</dbReference>
<sequence length="544" mass="63487">MNIKPYDKTIRDLLGSKRQFLIPRFQREYSWDKKNYQEFFEDMMGNLAISNGKISASQYFLGTMLFIGNFTEGTDQEIQVVDGQQRLTTITILFSALSDRFVELGETTLSRQIFTYIMTEDDDGKEVRILKSKTSYPFFAYFIQDKEKKIRQEADSEEETCIKETYDYFVSQLKDDKLKALLKRKHGSEEVKSLSEIDILKALRDQVLNSTFVSISTTDRDQANRIFEILNAKGKRLADIDLIKNKIFEVLKKEEPADYAEESWKQIKTTLNTGKETVGLATFYRHFWISKYKKTYSNKLYDAFNSAIAKTELCYRNFLEDMLLNAKIYMRIVNPRREDYNNRKEYFWLVQSLNALNNYFNVVQVRIALLALFDVKDRDVIDLKMLKSTVLYLENFHFAYNAILSGKANRLEKIYSTFAINLRKATNKAEAQTIIQTKLVEPLDQLFPTFEDFYKKFIALTYSKKDNPSNTKTKYAINKLNCYLSRKEIFEDDGSVEHLVPESDGEYSLGIGNLILLEQQLNSDAGQETYTKKQETYKNPTIPG</sequence>
<evidence type="ECO:0000313" key="4">
    <source>
        <dbReference type="Proteomes" id="UP001199319"/>
    </source>
</evidence>